<reference evidence="4" key="1">
    <citation type="journal article" date="2021" name="Science">
        <title>Hunting the eagle killer: A cyanobacterial neurotoxin causes vacuolar myelinopathy.</title>
        <authorList>
            <person name="Breinlinger S."/>
            <person name="Phillips T.J."/>
            <person name="Haram B.N."/>
            <person name="Mares J."/>
            <person name="Martinez Yerena J.A."/>
            <person name="Hrouzek P."/>
            <person name="Sobotka R."/>
            <person name="Henderson W.M."/>
            <person name="Schmieder P."/>
            <person name="Williams S.M."/>
            <person name="Lauderdale J.D."/>
            <person name="Wilde H.D."/>
            <person name="Gerrin W."/>
            <person name="Kust A."/>
            <person name="Washington J.W."/>
            <person name="Wagner C."/>
            <person name="Geier B."/>
            <person name="Liebeke M."/>
            <person name="Enke H."/>
            <person name="Niedermeyer T.H.J."/>
            <person name="Wilde S.B."/>
        </authorList>
    </citation>
    <scope>NUCLEOTIDE SEQUENCE [LARGE SCALE GENOMIC DNA]</scope>
    <source>
        <strain evidence="4">Thurmond2011</strain>
    </source>
</reference>
<dbReference type="Pfam" id="PF13628">
    <property type="entry name" value="DUF4142"/>
    <property type="match status" value="1"/>
</dbReference>
<protein>
    <submittedName>
        <fullName evidence="3">DUF4142 domain-containing protein</fullName>
    </submittedName>
</protein>
<evidence type="ECO:0000259" key="2">
    <source>
        <dbReference type="Pfam" id="PF13628"/>
    </source>
</evidence>
<gene>
    <name evidence="3" type="ORF">G7B40_024450</name>
</gene>
<proteinExistence type="predicted"/>
<keyword evidence="4" id="KW-1185">Reference proteome</keyword>
<feature type="compositionally biased region" description="Low complexity" evidence="1">
    <location>
        <begin position="78"/>
        <end position="96"/>
    </location>
</feature>
<dbReference type="InterPro" id="IPR025419">
    <property type="entry name" value="DUF4142"/>
</dbReference>
<dbReference type="Proteomes" id="UP000667802">
    <property type="component" value="Unassembled WGS sequence"/>
</dbReference>
<feature type="domain" description="DUF4142" evidence="2">
    <location>
        <begin position="5"/>
        <end position="62"/>
    </location>
</feature>
<evidence type="ECO:0000256" key="1">
    <source>
        <dbReference type="SAM" id="MobiDB-lite"/>
    </source>
</evidence>
<evidence type="ECO:0000313" key="3">
    <source>
        <dbReference type="EMBL" id="MDR9897694.1"/>
    </source>
</evidence>
<dbReference type="AlphaFoldDB" id="A0AAP5MC72"/>
<name>A0AAP5MC72_9CYAN</name>
<accession>A0AAP5MC72</accession>
<organism evidence="3 4">
    <name type="scientific">Aetokthonos hydrillicola Thurmond2011</name>
    <dbReference type="NCBI Taxonomy" id="2712845"/>
    <lineage>
        <taxon>Bacteria</taxon>
        <taxon>Bacillati</taxon>
        <taxon>Cyanobacteriota</taxon>
        <taxon>Cyanophyceae</taxon>
        <taxon>Nostocales</taxon>
        <taxon>Hapalosiphonaceae</taxon>
        <taxon>Aetokthonos</taxon>
    </lineage>
</organism>
<dbReference type="EMBL" id="JAALHA020000014">
    <property type="protein sequence ID" value="MDR9897694.1"/>
    <property type="molecule type" value="Genomic_DNA"/>
</dbReference>
<feature type="region of interest" description="Disordered" evidence="1">
    <location>
        <begin position="59"/>
        <end position="96"/>
    </location>
</feature>
<sequence>MYPTHKQGTAFDQAYTQELAKSNASSVSEFQRQATTTKSQDVQAFIRNFLPTQQQHLQLAQAANNGGSITESGGNGSSPGTNSNTSGSNTNGSTGQ</sequence>
<evidence type="ECO:0000313" key="4">
    <source>
        <dbReference type="Proteomes" id="UP000667802"/>
    </source>
</evidence>
<dbReference type="RefSeq" id="WP_310834130.1">
    <property type="nucleotide sequence ID" value="NZ_JAALHA020000014.1"/>
</dbReference>
<comment type="caution">
    <text evidence="3">The sequence shown here is derived from an EMBL/GenBank/DDBJ whole genome shotgun (WGS) entry which is preliminary data.</text>
</comment>